<feature type="domain" description="SCP" evidence="2">
    <location>
        <begin position="37"/>
        <end position="148"/>
    </location>
</feature>
<evidence type="ECO:0000259" key="2">
    <source>
        <dbReference type="Pfam" id="PF00188"/>
    </source>
</evidence>
<keyword evidence="1" id="KW-0732">Signal</keyword>
<organism evidence="3 4">
    <name type="scientific">Niabella ginsengisoli</name>
    <dbReference type="NCBI Taxonomy" id="522298"/>
    <lineage>
        <taxon>Bacteria</taxon>
        <taxon>Pseudomonadati</taxon>
        <taxon>Bacteroidota</taxon>
        <taxon>Chitinophagia</taxon>
        <taxon>Chitinophagales</taxon>
        <taxon>Chitinophagaceae</taxon>
        <taxon>Niabella</taxon>
    </lineage>
</organism>
<protein>
    <submittedName>
        <fullName evidence="3">CAP domain-containing protein</fullName>
    </submittedName>
</protein>
<dbReference type="RefSeq" id="WP_240827230.1">
    <property type="nucleotide sequence ID" value="NZ_JAKWBL010000001.1"/>
</dbReference>
<sequence>MKFFASILFFSTLFLIQSCSSGQTSTGNSSVDPQDLLQAVNKIRSKGCKCGGTYMPPVKPLKWNTKLEKAASSHSAYMNNRKRLSHTGNKNSNPGTRISNAGYKWRFYAENIAMGQRTVSDVMNSWINSAGHCRNIMNKNATEMGAAKTGAYWTQVFAAPQ</sequence>
<dbReference type="Pfam" id="PF00188">
    <property type="entry name" value="CAP"/>
    <property type="match status" value="1"/>
</dbReference>
<feature type="signal peptide" evidence="1">
    <location>
        <begin position="1"/>
        <end position="20"/>
    </location>
</feature>
<dbReference type="InterPro" id="IPR014044">
    <property type="entry name" value="CAP_dom"/>
</dbReference>
<accession>A0ABS9SI83</accession>
<evidence type="ECO:0000256" key="1">
    <source>
        <dbReference type="SAM" id="SignalP"/>
    </source>
</evidence>
<evidence type="ECO:0000313" key="4">
    <source>
        <dbReference type="Proteomes" id="UP001202248"/>
    </source>
</evidence>
<dbReference type="Proteomes" id="UP001202248">
    <property type="component" value="Unassembled WGS sequence"/>
</dbReference>
<gene>
    <name evidence="3" type="ORF">MKP09_08130</name>
</gene>
<dbReference type="Gene3D" id="3.40.33.10">
    <property type="entry name" value="CAP"/>
    <property type="match status" value="1"/>
</dbReference>
<dbReference type="PROSITE" id="PS51257">
    <property type="entry name" value="PROKAR_LIPOPROTEIN"/>
    <property type="match status" value="1"/>
</dbReference>
<dbReference type="InterPro" id="IPR035940">
    <property type="entry name" value="CAP_sf"/>
</dbReference>
<comment type="caution">
    <text evidence="3">The sequence shown here is derived from an EMBL/GenBank/DDBJ whole genome shotgun (WGS) entry which is preliminary data.</text>
</comment>
<dbReference type="PANTHER" id="PTHR31157:SF1">
    <property type="entry name" value="SCP DOMAIN-CONTAINING PROTEIN"/>
    <property type="match status" value="1"/>
</dbReference>
<dbReference type="SUPFAM" id="SSF55797">
    <property type="entry name" value="PR-1-like"/>
    <property type="match status" value="1"/>
</dbReference>
<evidence type="ECO:0000313" key="3">
    <source>
        <dbReference type="EMBL" id="MCH5597874.1"/>
    </source>
</evidence>
<name>A0ABS9SI83_9BACT</name>
<reference evidence="3 4" key="1">
    <citation type="submission" date="2022-02" db="EMBL/GenBank/DDBJ databases">
        <authorList>
            <person name="Min J."/>
        </authorList>
    </citation>
    <scope>NUCLEOTIDE SEQUENCE [LARGE SCALE GENOMIC DNA]</scope>
    <source>
        <strain evidence="3 4">GR10-1</strain>
    </source>
</reference>
<dbReference type="PANTHER" id="PTHR31157">
    <property type="entry name" value="SCP DOMAIN-CONTAINING PROTEIN"/>
    <property type="match status" value="1"/>
</dbReference>
<dbReference type="EMBL" id="JAKWBL010000001">
    <property type="protein sequence ID" value="MCH5597874.1"/>
    <property type="molecule type" value="Genomic_DNA"/>
</dbReference>
<feature type="chain" id="PRO_5047214171" evidence="1">
    <location>
        <begin position="21"/>
        <end position="161"/>
    </location>
</feature>
<keyword evidence="4" id="KW-1185">Reference proteome</keyword>
<dbReference type="CDD" id="cd05379">
    <property type="entry name" value="CAP_bacterial"/>
    <property type="match status" value="1"/>
</dbReference>
<proteinExistence type="predicted"/>